<feature type="active site" description="Charge relay system" evidence="5">
    <location>
        <position position="322"/>
    </location>
</feature>
<dbReference type="InterPro" id="IPR000209">
    <property type="entry name" value="Peptidase_S8/S53_dom"/>
</dbReference>
<feature type="domain" description="Peptidase S8/S53" evidence="8">
    <location>
        <begin position="279"/>
        <end position="567"/>
    </location>
</feature>
<evidence type="ECO:0000259" key="9">
    <source>
        <dbReference type="Pfam" id="PF07705"/>
    </source>
</evidence>
<dbReference type="InterPro" id="IPR036852">
    <property type="entry name" value="Peptidase_S8/S53_dom_sf"/>
</dbReference>
<dbReference type="PROSITE" id="PS51892">
    <property type="entry name" value="SUBTILASE"/>
    <property type="match status" value="1"/>
</dbReference>
<feature type="compositionally biased region" description="Pro residues" evidence="6">
    <location>
        <begin position="1446"/>
        <end position="1469"/>
    </location>
</feature>
<accession>A0A075GNV0</accession>
<dbReference type="InterPro" id="IPR011635">
    <property type="entry name" value="CARDB"/>
</dbReference>
<sequence length="1683" mass="179560">MSNRYTALLMLILLLLMPMASLLPSEAESDDFIGNELGTIEYILIEPDPNSIRGLNNSILTEGTEQIRTTEASTRIGIYDSNGLRLNRVIPPSLAVSRFDIAMVLVDGEVGLWTAQEEISSVTGAEIRAYIPPSGFFIQGDATTLQAVKSLPSVVALHPVPLAMFVSDELLDNQISESEFIRIEGWRSNIDGSLVDGVDIEGWKWSVSEVAESEMIVEANLDVGRYEGWVNANDIPVLAANPAISWLRIPPVFELHNSEAKGHMKVSSIVSAFGTTLNGSGQIIAVADSGLDQDHGDMNGRINAVVSVVSGDSSTEDTHSGHGTHVSCTVLGDGSRGGYSGVAPEANLYFQAMERDSDGQFYSPSMNYLLNAAYNSGANIHTNSWGSQTNFGKYTTDSADVDDRTNHYDQYWSYDGMVALFSAGNDGNGAGTITPPATAKNQIAVGNHHNRGGGAPDTLASSSSRGPTEDGRIKPDVSAPGAWVRSCRSQDATDTSGSSWSSQWYLEYSGTSMAAPNAAGASALIREYLMEVAHRPEPQGALVKSLLILGAEDMGTRDIPNNDEGWGRVNLQRSLAAIGDTGVWVDDRNYLRSGNNRDYSFNLTHGWQQLKIVLSWSDYRGSTWATDQLQNDLDLLVTAPDGTTTYLGNVFENGRSVSGGTADDVNNVEVVLIDQAQKGIWTVRVSDVRHGGQKSEQTYALAIRGAGVDDLSPDAAFVAQSFSLSDPIPQVNEQVTFTAQVSNMGSRVMDDLQVRASAGGQMLSTQTISLGPGEVKGLNWQWTPVSNGDNDIIIEVDPTDAFDELDEANNILLVTVGVTEPGVRVTAQSVIERVRDSTSSTAQWNLTIRNTALIPTNATISVEKPIRQSDGQQFNDWFQSFSQTTFALNGSQSVDVGLTMVHPSPPEPGIYQFTVTGSDVDNGIDYPITLTLDVPVLPGFRFDNINQISVSPIENTSFDVTMHNEGNGPQGWDLTLNAPFGWHLGFDSLGSIAGSPSASSGYIATASTQVSRVTLVPPSDHMVSSGTLLSGTLTAVSQLDDSLTWALDFDFIVAGYRNASLLNESSFGSLRPDSQLNLRFTVMNEGNIELILSPTVELPGGWAVSNQLPTMTLQPTETKSLVIGLQGNGVAAAGPIQLILIDSSGFRIEWEGYLDVQSIPQPSITFDEIILADGSRSSSIFGLGDHAVGMPGFRLVWLVTNSGAQPWTPITQLLLPSSAWTGMCDSMPEVAPSSGERVECLIVMPPSTDAGSEPAVTMQLTIDDIQVSNTVTLKAATTKNVLWENYVEPETIVEGVKTTFSIDIVNDGNALLSHRIGVTGPDGWDVAMGNGDMVELSAGEARTLTVEVMANEPGLGTLVLSLLSADDVSGSSHSIEFNVTDDPNREVSSSGSTIQIFGVVILLLLICAGGFILVSMRKQESSPNINLGNNIGGLPIPLLNSADVVLPPPPNGNSQLPPPPVNEELPPPLDSSSMEPPASGETAKSASIVQNITYNIHDSAISGNLSNTVDEQNAANSDQPPPPDSSSMEPPASPVQDIATKDATKSSGVGNFPLPPPPQSQPVQAPPADAFVQVEDEAQVESQKEEDKNEESGDSDSEDDSVTSADTAEEAVTSTKDESKPEQDEESDPNHKCWVCLDALPTSGWQACPKCGARYHLGDSECGISKLSNCRNCEGNISDFVKV</sequence>
<evidence type="ECO:0000256" key="1">
    <source>
        <dbReference type="ARBA" id="ARBA00011073"/>
    </source>
</evidence>
<dbReference type="PRINTS" id="PR00723">
    <property type="entry name" value="SUBTILISIN"/>
</dbReference>
<organism evidence="10">
    <name type="scientific">uncultured marine group II/III euryarchaeote KM3_176_D12</name>
    <dbReference type="NCBI Taxonomy" id="1457936"/>
    <lineage>
        <taxon>Archaea</taxon>
        <taxon>Methanobacteriati</taxon>
        <taxon>Methanobacteriota</taxon>
        <taxon>environmental samples</taxon>
    </lineage>
</organism>
<keyword evidence="7" id="KW-1133">Transmembrane helix</keyword>
<keyword evidence="7" id="KW-0472">Membrane</keyword>
<dbReference type="SUPFAM" id="SSF52743">
    <property type="entry name" value="Subtilisin-like"/>
    <property type="match status" value="1"/>
</dbReference>
<dbReference type="InterPro" id="IPR015500">
    <property type="entry name" value="Peptidase_S8_subtilisin-rel"/>
</dbReference>
<dbReference type="InterPro" id="IPR023828">
    <property type="entry name" value="Peptidase_S8_Ser-AS"/>
</dbReference>
<dbReference type="Gene3D" id="3.40.50.200">
    <property type="entry name" value="Peptidase S8/S53 domain"/>
    <property type="match status" value="1"/>
</dbReference>
<evidence type="ECO:0000256" key="6">
    <source>
        <dbReference type="SAM" id="MobiDB-lite"/>
    </source>
</evidence>
<dbReference type="Gene3D" id="2.60.120.380">
    <property type="match status" value="1"/>
</dbReference>
<reference evidence="10" key="1">
    <citation type="journal article" date="2014" name="Genome Biol. Evol.">
        <title>Pangenome evidence for extensive interdomain horizontal transfer affecting lineage core and shell genes in uncultured planktonic thaumarchaeota and euryarchaeota.</title>
        <authorList>
            <person name="Deschamps P."/>
            <person name="Zivanovic Y."/>
            <person name="Moreira D."/>
            <person name="Rodriguez-Valera F."/>
            <person name="Lopez-Garcia P."/>
        </authorList>
    </citation>
    <scope>NUCLEOTIDE SEQUENCE</scope>
</reference>
<feature type="active site" description="Charge relay system" evidence="5">
    <location>
        <position position="288"/>
    </location>
</feature>
<feature type="region of interest" description="Disordered" evidence="6">
    <location>
        <begin position="1445"/>
        <end position="1484"/>
    </location>
</feature>
<dbReference type="SUPFAM" id="SSF49785">
    <property type="entry name" value="Galactose-binding domain-like"/>
    <property type="match status" value="1"/>
</dbReference>
<feature type="region of interest" description="Disordered" evidence="6">
    <location>
        <begin position="1510"/>
        <end position="1631"/>
    </location>
</feature>
<feature type="compositionally biased region" description="Low complexity" evidence="6">
    <location>
        <begin position="1561"/>
        <end position="1570"/>
    </location>
</feature>
<evidence type="ECO:0000256" key="5">
    <source>
        <dbReference type="PROSITE-ProRule" id="PRU01240"/>
    </source>
</evidence>
<comment type="similarity">
    <text evidence="1 5">Belongs to the peptidase S8 family.</text>
</comment>
<dbReference type="InterPro" id="IPR034058">
    <property type="entry name" value="TagA/B/C/D_pept_dom"/>
</dbReference>
<dbReference type="PANTHER" id="PTHR43399">
    <property type="entry name" value="SUBTILISIN-RELATED"/>
    <property type="match status" value="1"/>
</dbReference>
<evidence type="ECO:0000256" key="3">
    <source>
        <dbReference type="ARBA" id="ARBA00022801"/>
    </source>
</evidence>
<feature type="compositionally biased region" description="Basic and acidic residues" evidence="6">
    <location>
        <begin position="1582"/>
        <end position="1591"/>
    </location>
</feature>
<proteinExistence type="inferred from homology"/>
<dbReference type="EMBL" id="KF900718">
    <property type="protein sequence ID" value="AIF04770.1"/>
    <property type="molecule type" value="Genomic_DNA"/>
</dbReference>
<evidence type="ECO:0000313" key="10">
    <source>
        <dbReference type="EMBL" id="AIF04770.1"/>
    </source>
</evidence>
<protein>
    <submittedName>
        <fullName evidence="10">Putative protease</fullName>
    </submittedName>
</protein>
<feature type="compositionally biased region" description="Acidic residues" evidence="6">
    <location>
        <begin position="1592"/>
        <end position="1601"/>
    </location>
</feature>
<dbReference type="PROSITE" id="PS00138">
    <property type="entry name" value="SUBTILASE_SER"/>
    <property type="match status" value="1"/>
</dbReference>
<dbReference type="GO" id="GO:0006508">
    <property type="term" value="P:proteolysis"/>
    <property type="evidence" value="ECO:0007669"/>
    <property type="project" value="UniProtKB-KW"/>
</dbReference>
<feature type="region of interest" description="Disordered" evidence="6">
    <location>
        <begin position="444"/>
        <end position="482"/>
    </location>
</feature>
<evidence type="ECO:0000256" key="7">
    <source>
        <dbReference type="SAM" id="Phobius"/>
    </source>
</evidence>
<dbReference type="Gene3D" id="2.60.40.10">
    <property type="entry name" value="Immunoglobulins"/>
    <property type="match status" value="2"/>
</dbReference>
<dbReference type="Pfam" id="PF00082">
    <property type="entry name" value="Peptidase_S8"/>
    <property type="match status" value="1"/>
</dbReference>
<dbReference type="GO" id="GO:0004252">
    <property type="term" value="F:serine-type endopeptidase activity"/>
    <property type="evidence" value="ECO:0007669"/>
    <property type="project" value="UniProtKB-UniRule"/>
</dbReference>
<keyword evidence="7" id="KW-0812">Transmembrane</keyword>
<dbReference type="InterPro" id="IPR051048">
    <property type="entry name" value="Peptidase_S8/S53_subtilisin"/>
</dbReference>
<evidence type="ECO:0000256" key="4">
    <source>
        <dbReference type="ARBA" id="ARBA00022825"/>
    </source>
</evidence>
<feature type="transmembrane region" description="Helical" evidence="7">
    <location>
        <begin position="1394"/>
        <end position="1414"/>
    </location>
</feature>
<dbReference type="Pfam" id="PF07705">
    <property type="entry name" value="CARDB"/>
    <property type="match status" value="1"/>
</dbReference>
<dbReference type="CDD" id="cd04842">
    <property type="entry name" value="Peptidases_S8_Kp43_protease"/>
    <property type="match status" value="1"/>
</dbReference>
<keyword evidence="3 5" id="KW-0378">Hydrolase</keyword>
<evidence type="ECO:0000259" key="8">
    <source>
        <dbReference type="Pfam" id="PF00082"/>
    </source>
</evidence>
<feature type="active site" description="Charge relay system" evidence="5">
    <location>
        <position position="512"/>
    </location>
</feature>
<keyword evidence="2 5" id="KW-0645">Protease</keyword>
<keyword evidence="4 5" id="KW-0720">Serine protease</keyword>
<name>A0A075GNV0_9EURY</name>
<dbReference type="InterPro" id="IPR008979">
    <property type="entry name" value="Galactose-bd-like_sf"/>
</dbReference>
<feature type="domain" description="CARDB" evidence="9">
    <location>
        <begin position="728"/>
        <end position="811"/>
    </location>
</feature>
<dbReference type="PANTHER" id="PTHR43399:SF4">
    <property type="entry name" value="CELL WALL-ASSOCIATED PROTEASE"/>
    <property type="match status" value="1"/>
</dbReference>
<evidence type="ECO:0000256" key="2">
    <source>
        <dbReference type="ARBA" id="ARBA00022670"/>
    </source>
</evidence>
<dbReference type="InterPro" id="IPR013783">
    <property type="entry name" value="Ig-like_fold"/>
</dbReference>